<feature type="non-terminal residue" evidence="1">
    <location>
        <position position="184"/>
    </location>
</feature>
<evidence type="ECO:0008006" key="2">
    <source>
        <dbReference type="Google" id="ProtNLM"/>
    </source>
</evidence>
<dbReference type="SUPFAM" id="SSF75011">
    <property type="entry name" value="3-carboxy-cis,cis-mucoante lactonizing enzyme"/>
    <property type="match status" value="1"/>
</dbReference>
<evidence type="ECO:0000313" key="1">
    <source>
        <dbReference type="EMBL" id="SVD72755.1"/>
    </source>
</evidence>
<reference evidence="1" key="1">
    <citation type="submission" date="2018-05" db="EMBL/GenBank/DDBJ databases">
        <authorList>
            <person name="Lanie J.A."/>
            <person name="Ng W.-L."/>
            <person name="Kazmierczak K.M."/>
            <person name="Andrzejewski T.M."/>
            <person name="Davidsen T.M."/>
            <person name="Wayne K.J."/>
            <person name="Tettelin H."/>
            <person name="Glass J.I."/>
            <person name="Rusch D."/>
            <person name="Podicherti R."/>
            <person name="Tsui H.-C.T."/>
            <person name="Winkler M.E."/>
        </authorList>
    </citation>
    <scope>NUCLEOTIDE SEQUENCE</scope>
</reference>
<dbReference type="EMBL" id="UINC01169293">
    <property type="protein sequence ID" value="SVD72755.1"/>
    <property type="molecule type" value="Genomic_DNA"/>
</dbReference>
<protein>
    <recommendedName>
        <fullName evidence="2">SMP-30/Gluconolactonase/LRE-like region domain-containing protein</fullName>
    </recommendedName>
</protein>
<name>A0A382XQ27_9ZZZZ</name>
<dbReference type="InterPro" id="IPR015943">
    <property type="entry name" value="WD40/YVTN_repeat-like_dom_sf"/>
</dbReference>
<organism evidence="1">
    <name type="scientific">marine metagenome</name>
    <dbReference type="NCBI Taxonomy" id="408172"/>
    <lineage>
        <taxon>unclassified sequences</taxon>
        <taxon>metagenomes</taxon>
        <taxon>ecological metagenomes</taxon>
    </lineage>
</organism>
<proteinExistence type="predicted"/>
<gene>
    <name evidence="1" type="ORF">METZ01_LOCUS425609</name>
</gene>
<dbReference type="AlphaFoldDB" id="A0A382XQ27"/>
<sequence>MKKITPLIMLSLLLFTCENPSNSENAENTSWVFVANEGNYGSGEGTISMIDDAGNVYETDNLGDVVQSLEVYGNKLIVLINNSHLIKIYDITKNGLSMPGIEISTGESSPRDLVIVNDKVYFTNWNSQDVKVFNLFNYVIEESIAINGLPEDIEFDGEYLWVTVPHSDEFFSSGNIVCKIDIAS</sequence>
<accession>A0A382XQ27</accession>
<dbReference type="Gene3D" id="2.130.10.10">
    <property type="entry name" value="YVTN repeat-like/Quinoprotein amine dehydrogenase"/>
    <property type="match status" value="1"/>
</dbReference>